<evidence type="ECO:0000313" key="3">
    <source>
        <dbReference type="EMBL" id="MBT1699308.1"/>
    </source>
</evidence>
<dbReference type="EMBL" id="JAHESF010000024">
    <property type="protein sequence ID" value="MBT1699308.1"/>
    <property type="molecule type" value="Genomic_DNA"/>
</dbReference>
<proteinExistence type="predicted"/>
<comment type="caution">
    <text evidence="3">The sequence shown here is derived from an EMBL/GenBank/DDBJ whole genome shotgun (WGS) entry which is preliminary data.</text>
</comment>
<dbReference type="AlphaFoldDB" id="A0AAP2GPN5"/>
<dbReference type="GO" id="GO:0000049">
    <property type="term" value="F:tRNA binding"/>
    <property type="evidence" value="ECO:0007669"/>
    <property type="project" value="TreeGrafter"/>
</dbReference>
<dbReference type="InterPro" id="IPR051608">
    <property type="entry name" value="RQC_Subunit_NEMF"/>
</dbReference>
<dbReference type="PANTHER" id="PTHR15239:SF6">
    <property type="entry name" value="RIBOSOME QUALITY CONTROL COMPLEX SUBUNIT NEMF"/>
    <property type="match status" value="1"/>
</dbReference>
<name>A0AAP2GPN5_9BACT</name>
<feature type="coiled-coil region" evidence="1">
    <location>
        <begin position="334"/>
        <end position="375"/>
    </location>
</feature>
<evidence type="ECO:0000313" key="4">
    <source>
        <dbReference type="Proteomes" id="UP001319200"/>
    </source>
</evidence>
<dbReference type="Pfam" id="PF05670">
    <property type="entry name" value="NFACT-R_1"/>
    <property type="match status" value="1"/>
</dbReference>
<evidence type="ECO:0000259" key="2">
    <source>
        <dbReference type="Pfam" id="PF05670"/>
    </source>
</evidence>
<evidence type="ECO:0000256" key="1">
    <source>
        <dbReference type="SAM" id="Coils"/>
    </source>
</evidence>
<dbReference type="GO" id="GO:1990112">
    <property type="term" value="C:RQC complex"/>
    <property type="evidence" value="ECO:0007669"/>
    <property type="project" value="TreeGrafter"/>
</dbReference>
<dbReference type="GO" id="GO:0043023">
    <property type="term" value="F:ribosomal large subunit binding"/>
    <property type="evidence" value="ECO:0007669"/>
    <property type="project" value="TreeGrafter"/>
</dbReference>
<keyword evidence="4" id="KW-1185">Reference proteome</keyword>
<protein>
    <submittedName>
        <fullName evidence="3">DUF814 domain-containing protein</fullName>
    </submittedName>
</protein>
<sequence length="516" mass="59287">MHNNYYFLKQLSASLQKILAGCVVSECFSQAKDELIVRFETHHGSFYIKASVLPNLSCLSFPQDFQRARKNSVDLFGDLIGQRVAGIRQFSNERSFAIEFTNQFSLLFKMHGNRSNVILFKGDEVSTLFRNNIVADEALKLSALDRDIDWSFENFERHHGQLTNVYFTLGKVVWQYLAAQGFDSKSTREQWNMLQAVRVQLENPQFHITELEGKPVLSLLPFGEIRKTWHDAIAASNDFYYTFTHVFAREQQKNAVLSLLRSRLASGRNYHKKNADKLQELRHDNNYRMWADLIMANLHAIRPNTPVVTVQNFYNDNQPLEIRLKKELTPQKNAEVYYRKAKNQQIEIDRLEQAIRAKEAEMLELGQKIAEVESAADLKTIKKIQVALDGEPDAGKQSAPLPYHEFIMSGFRIWVGRNAQSNDVLTFKLGYKEDLWLHAKDVAGSHVLIKHQSGKNFPKDVIERAAQLAAYNSKRKTETLCPVVVTPRKFVRKRKGDPAGAVVVEREEVVMVEPKL</sequence>
<dbReference type="RefSeq" id="WP_254167153.1">
    <property type="nucleotide sequence ID" value="NZ_JAHESF010000024.1"/>
</dbReference>
<gene>
    <name evidence="3" type="ORF">KK083_20595</name>
</gene>
<dbReference type="InterPro" id="IPR008532">
    <property type="entry name" value="NFACT_RNA-bd"/>
</dbReference>
<dbReference type="Pfam" id="PF05833">
    <property type="entry name" value="NFACT_N"/>
    <property type="match status" value="1"/>
</dbReference>
<dbReference type="PANTHER" id="PTHR15239">
    <property type="entry name" value="NUCLEAR EXPORT MEDIATOR FACTOR NEMF"/>
    <property type="match status" value="1"/>
</dbReference>
<dbReference type="Proteomes" id="UP001319200">
    <property type="component" value="Unassembled WGS sequence"/>
</dbReference>
<feature type="domain" description="NFACT RNA-binding" evidence="2">
    <location>
        <begin position="409"/>
        <end position="496"/>
    </location>
</feature>
<reference evidence="3 4" key="1">
    <citation type="submission" date="2021-05" db="EMBL/GenBank/DDBJ databases">
        <title>A Polyphasic approach of four new species of the genus Ohtaekwangia: Ohtaekwangia histidinii sp. nov., Ohtaekwangia cretensis sp. nov., Ohtaekwangia indiensis sp. nov., Ohtaekwangia reichenbachii sp. nov. from diverse environment.</title>
        <authorList>
            <person name="Octaviana S."/>
        </authorList>
    </citation>
    <scope>NUCLEOTIDE SEQUENCE [LARGE SCALE GENOMIC DNA]</scope>
    <source>
        <strain evidence="3 4">PWU4</strain>
    </source>
</reference>
<organism evidence="3 4">
    <name type="scientific">Chryseosolibacter histidini</name>
    <dbReference type="NCBI Taxonomy" id="2782349"/>
    <lineage>
        <taxon>Bacteria</taxon>
        <taxon>Pseudomonadati</taxon>
        <taxon>Bacteroidota</taxon>
        <taxon>Cytophagia</taxon>
        <taxon>Cytophagales</taxon>
        <taxon>Chryseotaleaceae</taxon>
        <taxon>Chryseosolibacter</taxon>
    </lineage>
</organism>
<keyword evidence="1" id="KW-0175">Coiled coil</keyword>
<accession>A0AAP2GPN5</accession>
<dbReference type="Gene3D" id="2.30.310.10">
    <property type="entry name" value="ibrinogen binding protein from staphylococcus aureus domain"/>
    <property type="match status" value="1"/>
</dbReference>
<dbReference type="GO" id="GO:0072344">
    <property type="term" value="P:rescue of stalled ribosome"/>
    <property type="evidence" value="ECO:0007669"/>
    <property type="project" value="TreeGrafter"/>
</dbReference>